<dbReference type="GeneID" id="92206093"/>
<comment type="subcellular location">
    <subcellularLocation>
        <location evidence="1">Membrane</location>
        <topology evidence="1">Multi-pass membrane protein</topology>
    </subcellularLocation>
</comment>
<feature type="transmembrane region" description="Helical" evidence="5">
    <location>
        <begin position="416"/>
        <end position="436"/>
    </location>
</feature>
<evidence type="ECO:0000259" key="6">
    <source>
        <dbReference type="PROSITE" id="PS50850"/>
    </source>
</evidence>
<protein>
    <recommendedName>
        <fullName evidence="6">Major facilitator superfamily (MFS) profile domain-containing protein</fullName>
    </recommendedName>
</protein>
<feature type="transmembrane region" description="Helical" evidence="5">
    <location>
        <begin position="481"/>
        <end position="504"/>
    </location>
</feature>
<feature type="transmembrane region" description="Helical" evidence="5">
    <location>
        <begin position="217"/>
        <end position="237"/>
    </location>
</feature>
<reference evidence="7 8" key="1">
    <citation type="submission" date="2024-03" db="EMBL/GenBank/DDBJ databases">
        <authorList>
            <person name="Brejova B."/>
        </authorList>
    </citation>
    <scope>NUCLEOTIDE SEQUENCE [LARGE SCALE GENOMIC DNA]</scope>
    <source>
        <strain evidence="7 8">CBS 14171</strain>
    </source>
</reference>
<keyword evidence="4 5" id="KW-0472">Membrane</keyword>
<organism evidence="7 8">
    <name type="scientific">Lodderomyces beijingensis</name>
    <dbReference type="NCBI Taxonomy" id="1775926"/>
    <lineage>
        <taxon>Eukaryota</taxon>
        <taxon>Fungi</taxon>
        <taxon>Dikarya</taxon>
        <taxon>Ascomycota</taxon>
        <taxon>Saccharomycotina</taxon>
        <taxon>Pichiomycetes</taxon>
        <taxon>Debaryomycetaceae</taxon>
        <taxon>Candida/Lodderomyces clade</taxon>
        <taxon>Lodderomyces</taxon>
    </lineage>
</organism>
<feature type="transmembrane region" description="Helical" evidence="5">
    <location>
        <begin position="442"/>
        <end position="469"/>
    </location>
</feature>
<gene>
    <name evidence="7" type="ORF">LODBEIA_P08970</name>
</gene>
<keyword evidence="2 5" id="KW-0812">Transmembrane</keyword>
<keyword evidence="8" id="KW-1185">Reference proteome</keyword>
<dbReference type="PROSITE" id="PS50850">
    <property type="entry name" value="MFS"/>
    <property type="match status" value="1"/>
</dbReference>
<evidence type="ECO:0000313" key="8">
    <source>
        <dbReference type="Proteomes" id="UP001497383"/>
    </source>
</evidence>
<evidence type="ECO:0000256" key="1">
    <source>
        <dbReference type="ARBA" id="ARBA00004141"/>
    </source>
</evidence>
<feature type="transmembrane region" description="Helical" evidence="5">
    <location>
        <begin position="129"/>
        <end position="147"/>
    </location>
</feature>
<feature type="transmembrane region" description="Helical" evidence="5">
    <location>
        <begin position="510"/>
        <end position="529"/>
    </location>
</feature>
<feature type="transmembrane region" description="Helical" evidence="5">
    <location>
        <begin position="328"/>
        <end position="354"/>
    </location>
</feature>
<dbReference type="Pfam" id="PF07690">
    <property type="entry name" value="MFS_1"/>
    <property type="match status" value="1"/>
</dbReference>
<feature type="transmembrane region" description="Helical" evidence="5">
    <location>
        <begin position="192"/>
        <end position="211"/>
    </location>
</feature>
<dbReference type="InterPro" id="IPR036259">
    <property type="entry name" value="MFS_trans_sf"/>
</dbReference>
<evidence type="ECO:0000256" key="4">
    <source>
        <dbReference type="ARBA" id="ARBA00023136"/>
    </source>
</evidence>
<keyword evidence="3 5" id="KW-1133">Transmembrane helix</keyword>
<dbReference type="EMBL" id="OZ022405">
    <property type="protein sequence ID" value="CAK9436339.1"/>
    <property type="molecule type" value="Genomic_DNA"/>
</dbReference>
<dbReference type="Proteomes" id="UP001497383">
    <property type="component" value="Chromosome 1"/>
</dbReference>
<accession>A0ABP0ZET6</accession>
<evidence type="ECO:0000256" key="3">
    <source>
        <dbReference type="ARBA" id="ARBA00022989"/>
    </source>
</evidence>
<sequence>MTAAAEEVRAALDYEFLPGTVHLVDLEGTLNVKKSESGDVILHPQPTTNVNDPLRWSKKKRAFQFGLVWFWAFMLALSLNFMGPLFVTWIGEWNSNFQMMGVSVAFGFLFLGLGVLFVQPTGLKLGKQFCYNAGTIIIIVGCIIGSFSTNIGYLLVFKVLAGISAAPVDTLVEITSTDLFFQHERSTAFSSLILALYAGSFLGPVACGYIADNMHWSWCYYIQIIIYVPLLIIQIFWMEDTTFRRDEHAEEALEEGILSQIKSINSGPNADEAGEAKETKEIAEVEVESADNSSHSSQVPYTWGHKRKWIHTEQNDVRSWFCIFLRPFYLITFPAVVWGGFIYGFQMFWLSLLVNTQGLIYESPPYNFSVQSVGVTNVAVFVGNVVGMFYGGQFVDWLTIKMARRNHGILEPEHRLQAMLVPTVINAAGILAYGLGSHYQEHWAISVIIGQGFMGFAMSSSGSICLVYAVECYEKLASESLVLMLFIRNMIGMGFTFAISPWITAQGLMGSTWVMFGLSVAINGSYLCFTQWGKDCRRWTRAKYEKISNPLYGEYFKKTN</sequence>
<evidence type="ECO:0000256" key="2">
    <source>
        <dbReference type="ARBA" id="ARBA00022692"/>
    </source>
</evidence>
<dbReference type="PANTHER" id="PTHR23502">
    <property type="entry name" value="MAJOR FACILITATOR SUPERFAMILY"/>
    <property type="match status" value="1"/>
</dbReference>
<dbReference type="Gene3D" id="1.20.1250.20">
    <property type="entry name" value="MFS general substrate transporter like domains"/>
    <property type="match status" value="1"/>
</dbReference>
<feature type="transmembrane region" description="Helical" evidence="5">
    <location>
        <begin position="97"/>
        <end position="117"/>
    </location>
</feature>
<dbReference type="InterPro" id="IPR020846">
    <property type="entry name" value="MFS_dom"/>
</dbReference>
<feature type="transmembrane region" description="Helical" evidence="5">
    <location>
        <begin position="153"/>
        <end position="172"/>
    </location>
</feature>
<feature type="transmembrane region" description="Helical" evidence="5">
    <location>
        <begin position="65"/>
        <end position="91"/>
    </location>
</feature>
<dbReference type="SUPFAM" id="SSF103473">
    <property type="entry name" value="MFS general substrate transporter"/>
    <property type="match status" value="1"/>
</dbReference>
<name>A0ABP0ZET6_9ASCO</name>
<feature type="transmembrane region" description="Helical" evidence="5">
    <location>
        <begin position="374"/>
        <end position="395"/>
    </location>
</feature>
<dbReference type="PANTHER" id="PTHR23502:SF34">
    <property type="entry name" value="PROTEIN HOL1"/>
    <property type="match status" value="1"/>
</dbReference>
<proteinExistence type="predicted"/>
<dbReference type="InterPro" id="IPR011701">
    <property type="entry name" value="MFS"/>
</dbReference>
<feature type="domain" description="Major facilitator superfamily (MFS) profile" evidence="6">
    <location>
        <begin position="64"/>
        <end position="535"/>
    </location>
</feature>
<evidence type="ECO:0000313" key="7">
    <source>
        <dbReference type="EMBL" id="CAK9436339.1"/>
    </source>
</evidence>
<evidence type="ECO:0000256" key="5">
    <source>
        <dbReference type="SAM" id="Phobius"/>
    </source>
</evidence>
<dbReference type="RefSeq" id="XP_066827835.1">
    <property type="nucleotide sequence ID" value="XM_066976867.1"/>
</dbReference>